<dbReference type="SUPFAM" id="SSF103473">
    <property type="entry name" value="MFS general substrate transporter"/>
    <property type="match status" value="1"/>
</dbReference>
<keyword evidence="10" id="KW-1185">Reference proteome</keyword>
<dbReference type="InterPro" id="IPR011701">
    <property type="entry name" value="MFS"/>
</dbReference>
<feature type="transmembrane region" description="Helical" evidence="8">
    <location>
        <begin position="388"/>
        <end position="411"/>
    </location>
</feature>
<evidence type="ECO:0000313" key="10">
    <source>
        <dbReference type="Proteomes" id="UP001498421"/>
    </source>
</evidence>
<keyword evidence="3 8" id="KW-0812">Transmembrane</keyword>
<dbReference type="Gene3D" id="1.20.1250.20">
    <property type="entry name" value="MFS general substrate transporter like domains"/>
    <property type="match status" value="1"/>
</dbReference>
<evidence type="ECO:0000256" key="1">
    <source>
        <dbReference type="ARBA" id="ARBA00004141"/>
    </source>
</evidence>
<dbReference type="Pfam" id="PF07690">
    <property type="entry name" value="MFS_1"/>
    <property type="match status" value="1"/>
</dbReference>
<dbReference type="Proteomes" id="UP001498421">
    <property type="component" value="Unassembled WGS sequence"/>
</dbReference>
<feature type="transmembrane region" description="Helical" evidence="8">
    <location>
        <begin position="127"/>
        <end position="147"/>
    </location>
</feature>
<evidence type="ECO:0000256" key="3">
    <source>
        <dbReference type="ARBA" id="ARBA00022692"/>
    </source>
</evidence>
<keyword evidence="6" id="KW-0325">Glycoprotein</keyword>
<feature type="transmembrane region" description="Helical" evidence="8">
    <location>
        <begin position="292"/>
        <end position="311"/>
    </location>
</feature>
<keyword evidence="4 8" id="KW-1133">Transmembrane helix</keyword>
<protein>
    <recommendedName>
        <fullName evidence="11">Major facilitator superfamily (MFS) profile domain-containing protein</fullName>
    </recommendedName>
</protein>
<accession>A0ABR1ID24</accession>
<evidence type="ECO:0008006" key="11">
    <source>
        <dbReference type="Google" id="ProtNLM"/>
    </source>
</evidence>
<evidence type="ECO:0000313" key="9">
    <source>
        <dbReference type="EMBL" id="KAK7430741.1"/>
    </source>
</evidence>
<dbReference type="InterPro" id="IPR036259">
    <property type="entry name" value="MFS_trans_sf"/>
</dbReference>
<evidence type="ECO:0000256" key="4">
    <source>
        <dbReference type="ARBA" id="ARBA00022989"/>
    </source>
</evidence>
<feature type="transmembrane region" description="Helical" evidence="8">
    <location>
        <begin position="360"/>
        <end position="382"/>
    </location>
</feature>
<keyword evidence="5 8" id="KW-0472">Membrane</keyword>
<comment type="subcellular location">
    <subcellularLocation>
        <location evidence="1">Membrane</location>
        <topology evidence="1">Multi-pass membrane protein</topology>
    </subcellularLocation>
</comment>
<name>A0ABR1ID24_9HYPO</name>
<organism evidence="9 10">
    <name type="scientific">Neonectria magnoliae</name>
    <dbReference type="NCBI Taxonomy" id="2732573"/>
    <lineage>
        <taxon>Eukaryota</taxon>
        <taxon>Fungi</taxon>
        <taxon>Dikarya</taxon>
        <taxon>Ascomycota</taxon>
        <taxon>Pezizomycotina</taxon>
        <taxon>Sordariomycetes</taxon>
        <taxon>Hypocreomycetidae</taxon>
        <taxon>Hypocreales</taxon>
        <taxon>Nectriaceae</taxon>
        <taxon>Neonectria</taxon>
    </lineage>
</organism>
<feature type="transmembrane region" description="Helical" evidence="8">
    <location>
        <begin position="423"/>
        <end position="445"/>
    </location>
</feature>
<evidence type="ECO:0000256" key="2">
    <source>
        <dbReference type="ARBA" id="ARBA00022448"/>
    </source>
</evidence>
<feature type="transmembrane region" description="Helical" evidence="8">
    <location>
        <begin position="222"/>
        <end position="243"/>
    </location>
</feature>
<feature type="transmembrane region" description="Helical" evidence="8">
    <location>
        <begin position="331"/>
        <end position="353"/>
    </location>
</feature>
<gene>
    <name evidence="9" type="ORF">QQZ08_002785</name>
</gene>
<feature type="region of interest" description="Disordered" evidence="7">
    <location>
        <begin position="1"/>
        <end position="28"/>
    </location>
</feature>
<evidence type="ECO:0000256" key="6">
    <source>
        <dbReference type="ARBA" id="ARBA00023180"/>
    </source>
</evidence>
<keyword evidence="2" id="KW-0813">Transport</keyword>
<evidence type="ECO:0000256" key="7">
    <source>
        <dbReference type="SAM" id="MobiDB-lite"/>
    </source>
</evidence>
<feature type="transmembrane region" description="Helical" evidence="8">
    <location>
        <begin position="153"/>
        <end position="175"/>
    </location>
</feature>
<feature type="transmembrane region" description="Helical" evidence="8">
    <location>
        <begin position="187"/>
        <end position="210"/>
    </location>
</feature>
<sequence>MEDHKGPLTASGDLASPTSNDYEVGTERPNRQFDSKRFLSWFDPNDGPVERRLIAKLDFFILAYAFIGFWVLYIDRGILGNAYVSGMREDLSLLGNELVQLGSIFNVGYCVSMIPATLLVTKYPSHYVIPTCMTLWGLFTLLCYRASSFSELAGYRFMIGLLQGPYFCSIHYVLGSWYRGDELIRRAGIFYISSGLGTMTTSVLAARIYASLDGVAGHAGWRWMYIIGAIMTFPVAAWGFASFPGTPKDGKRWFFTEEEFALARERMRLEGRLDPKGASFSLVTVKRFLGRWHFWVLVPWNVMWLLGYMSMVNGGPLLWLRSVKEYSTVQVNNYSAIHPSIGIVFIWTFAWLVDKGGRKAIIPVIGGACLVHFISKFAWIFYDKTPFGFKWFAVAVAYIEVSLSPINYSVANLVCAGDAEERAFIISSMLAVSTAFNCWVPLLAFPTVQAPRFLRGYITEAVLQVTYVAWTVFVVWISGRDKKKKKEDLGSESAAEGASL</sequence>
<evidence type="ECO:0000256" key="8">
    <source>
        <dbReference type="SAM" id="Phobius"/>
    </source>
</evidence>
<feature type="transmembrane region" description="Helical" evidence="8">
    <location>
        <begin position="59"/>
        <end position="79"/>
    </location>
</feature>
<dbReference type="EMBL" id="JAZAVK010000017">
    <property type="protein sequence ID" value="KAK7430741.1"/>
    <property type="molecule type" value="Genomic_DNA"/>
</dbReference>
<proteinExistence type="predicted"/>
<feature type="transmembrane region" description="Helical" evidence="8">
    <location>
        <begin position="99"/>
        <end position="120"/>
    </location>
</feature>
<reference evidence="9 10" key="1">
    <citation type="journal article" date="2025" name="Microbiol. Resour. Announc.">
        <title>Draft genome sequences for Neonectria magnoliae and Neonectria punicea, canker pathogens of Liriodendron tulipifera and Acer saccharum in West Virginia.</title>
        <authorList>
            <person name="Petronek H.M."/>
            <person name="Kasson M.T."/>
            <person name="Metheny A.M."/>
            <person name="Stauder C.M."/>
            <person name="Lovett B."/>
            <person name="Lynch S.C."/>
            <person name="Garnas J.R."/>
            <person name="Kasson L.R."/>
            <person name="Stajich J.E."/>
        </authorList>
    </citation>
    <scope>NUCLEOTIDE SEQUENCE [LARGE SCALE GENOMIC DNA]</scope>
    <source>
        <strain evidence="9 10">NRRL 64651</strain>
    </source>
</reference>
<evidence type="ECO:0000256" key="5">
    <source>
        <dbReference type="ARBA" id="ARBA00023136"/>
    </source>
</evidence>
<feature type="transmembrane region" description="Helical" evidence="8">
    <location>
        <begin position="457"/>
        <end position="477"/>
    </location>
</feature>
<comment type="caution">
    <text evidence="9">The sequence shown here is derived from an EMBL/GenBank/DDBJ whole genome shotgun (WGS) entry which is preliminary data.</text>
</comment>
<dbReference type="PANTHER" id="PTHR43791">
    <property type="entry name" value="PERMEASE-RELATED"/>
    <property type="match status" value="1"/>
</dbReference>
<dbReference type="PANTHER" id="PTHR43791:SF15">
    <property type="entry name" value="TRANSPORTER SEO1-RELATED"/>
    <property type="match status" value="1"/>
</dbReference>